<dbReference type="FunFam" id="3.40.50.970:FF:000005">
    <property type="entry name" value="1-deoxy-D-xylulose-5-phosphate synthase"/>
    <property type="match status" value="1"/>
</dbReference>
<dbReference type="SUPFAM" id="SSF52922">
    <property type="entry name" value="TK C-terminal domain-like"/>
    <property type="match status" value="1"/>
</dbReference>
<evidence type="ECO:0000259" key="12">
    <source>
        <dbReference type="SMART" id="SM00861"/>
    </source>
</evidence>
<name>A0A5E4XHW0_9BURK</name>
<keyword evidence="9 11" id="KW-0414">Isoprene biosynthesis</keyword>
<dbReference type="SUPFAM" id="SSF52518">
    <property type="entry name" value="Thiamin diphosphate-binding fold (THDP-binding)"/>
    <property type="match status" value="2"/>
</dbReference>
<dbReference type="InterPro" id="IPR029061">
    <property type="entry name" value="THDP-binding"/>
</dbReference>
<dbReference type="FunFam" id="3.40.50.920:FF:000002">
    <property type="entry name" value="1-deoxy-D-xylulose-5-phosphate synthase"/>
    <property type="match status" value="1"/>
</dbReference>
<dbReference type="PROSITE" id="PS00801">
    <property type="entry name" value="TRANSKETOLASE_1"/>
    <property type="match status" value="1"/>
</dbReference>
<evidence type="ECO:0000256" key="7">
    <source>
        <dbReference type="ARBA" id="ARBA00022977"/>
    </source>
</evidence>
<dbReference type="NCBIfam" id="NF003933">
    <property type="entry name" value="PRK05444.2-2"/>
    <property type="match status" value="1"/>
</dbReference>
<dbReference type="InterPro" id="IPR009014">
    <property type="entry name" value="Transketo_C/PFOR_II"/>
</dbReference>
<feature type="domain" description="Transketolase-like pyrimidine-binding" evidence="12">
    <location>
        <begin position="318"/>
        <end position="482"/>
    </location>
</feature>
<dbReference type="GO" id="GO:0005829">
    <property type="term" value="C:cytosol"/>
    <property type="evidence" value="ECO:0007669"/>
    <property type="project" value="TreeGrafter"/>
</dbReference>
<organism evidence="13 14">
    <name type="scientific">Pandoraea morbifera</name>
    <dbReference type="NCBI Taxonomy" id="2508300"/>
    <lineage>
        <taxon>Bacteria</taxon>
        <taxon>Pseudomonadati</taxon>
        <taxon>Pseudomonadota</taxon>
        <taxon>Betaproteobacteria</taxon>
        <taxon>Burkholderiales</taxon>
        <taxon>Burkholderiaceae</taxon>
        <taxon>Pandoraea</taxon>
    </lineage>
</organism>
<dbReference type="InterPro" id="IPR020826">
    <property type="entry name" value="Transketolase_BS"/>
</dbReference>
<feature type="binding site" evidence="11">
    <location>
        <position position="369"/>
    </location>
    <ligand>
        <name>thiamine diphosphate</name>
        <dbReference type="ChEBI" id="CHEBI:58937"/>
    </ligand>
</feature>
<evidence type="ECO:0000256" key="6">
    <source>
        <dbReference type="ARBA" id="ARBA00022842"/>
    </source>
</evidence>
<proteinExistence type="inferred from homology"/>
<dbReference type="Gene3D" id="3.40.50.970">
    <property type="match status" value="2"/>
</dbReference>
<feature type="binding site" evidence="11">
    <location>
        <position position="176"/>
    </location>
    <ligand>
        <name>Mg(2+)</name>
        <dbReference type="ChEBI" id="CHEBI:18420"/>
    </ligand>
</feature>
<dbReference type="NCBIfam" id="TIGR00204">
    <property type="entry name" value="dxs"/>
    <property type="match status" value="1"/>
</dbReference>
<dbReference type="EMBL" id="CABPSD010000013">
    <property type="protein sequence ID" value="VVE35785.1"/>
    <property type="molecule type" value="Genomic_DNA"/>
</dbReference>
<dbReference type="GO" id="GO:0008661">
    <property type="term" value="F:1-deoxy-D-xylulose-5-phosphate synthase activity"/>
    <property type="evidence" value="ECO:0007669"/>
    <property type="project" value="UniProtKB-UniRule"/>
</dbReference>
<dbReference type="SMART" id="SM00861">
    <property type="entry name" value="Transket_pyr"/>
    <property type="match status" value="1"/>
</dbReference>
<dbReference type="GO" id="GO:0009228">
    <property type="term" value="P:thiamine biosynthetic process"/>
    <property type="evidence" value="ECO:0007669"/>
    <property type="project" value="UniProtKB-UniRule"/>
</dbReference>
<dbReference type="Pfam" id="PF02779">
    <property type="entry name" value="Transket_pyr"/>
    <property type="match status" value="1"/>
</dbReference>
<evidence type="ECO:0000256" key="8">
    <source>
        <dbReference type="ARBA" id="ARBA00023052"/>
    </source>
</evidence>
<dbReference type="InterPro" id="IPR005475">
    <property type="entry name" value="Transketolase-like_Pyr-bd"/>
</dbReference>
<comment type="function">
    <text evidence="10 11">Catalyzes the acyloin condensation reaction between C atoms 2 and 3 of pyruvate and glyceraldehyde 3-phosphate to yield 1-deoxy-D-xylulose-5-phosphate (DXP).</text>
</comment>
<dbReference type="CDD" id="cd02007">
    <property type="entry name" value="TPP_DXS"/>
    <property type="match status" value="1"/>
</dbReference>
<comment type="cofactor">
    <cofactor evidence="11">
        <name>thiamine diphosphate</name>
        <dbReference type="ChEBI" id="CHEBI:58937"/>
    </cofactor>
    <text evidence="11">Binds 1 thiamine pyrophosphate per subunit.</text>
</comment>
<feature type="binding site" evidence="11">
    <location>
        <position position="74"/>
    </location>
    <ligand>
        <name>thiamine diphosphate</name>
        <dbReference type="ChEBI" id="CHEBI:58937"/>
    </ligand>
</feature>
<sequence>MTDLLASIHSPTDLRALSRADLRRLADELRACVLENVSRTGGHLSSNLGTVELTIALHYVFDTPNDRIVWDVGHQTYAHKILTGRREAMPTLRQWQGLSGFPKREESPYDTFGTAHSSTSISAALGMALASKVKGEKRHSIAVIGDGAMTAGEAFEALNNAGVYDDLPFLVVLNDNDMSISPPVGALNQYLTRLMSGQFYSAGKESVRNLLRNAPAPMRELAHRLEEHAKAIVSPTGTMFEEFGFNYLGPIDGHDLDALIPALENIKALKGPQFLHVVTRKGRGYKLAEADPVLYHGPGKFNPSEGIRPAAPGAANARTYTQVFGEWLCDAAAADRRVVGITPAMREGSGLVEFEKRFPERYYDVGIAEQHAVTFAGGLATEGLRPVVAIYSTFLQRGYDQLIHDVALQNLPVLFAIDRGGLVGADGATHAGAYDMAYLRCIPNMVVMAPADESECRQMLQTALGIEGPSAVRYPRGTGPGVPTEAQLSTLPVGHAQTRRRSTAPAGHRVAILAFGSMVVPAEQVAGELDASVLNMRFVKPLDEAAVLEVARTHDLIVTLEEGAIMGGAGTACIEALNAHGVQVPVLQLGLPDTYIDQGTPAQQLASVGLDASGIAASIRRTLAARLGGKVEAVGTTGDTGETLDSPHA</sequence>
<keyword evidence="4 11" id="KW-0808">Transferase</keyword>
<evidence type="ECO:0000256" key="4">
    <source>
        <dbReference type="ARBA" id="ARBA00022679"/>
    </source>
</evidence>
<feature type="binding site" evidence="11">
    <location>
        <begin position="115"/>
        <end position="117"/>
    </location>
    <ligand>
        <name>thiamine diphosphate</name>
        <dbReference type="ChEBI" id="CHEBI:58937"/>
    </ligand>
</feature>
<dbReference type="GO" id="GO:0000287">
    <property type="term" value="F:magnesium ion binding"/>
    <property type="evidence" value="ECO:0007669"/>
    <property type="project" value="UniProtKB-UniRule"/>
</dbReference>
<dbReference type="CDD" id="cd07033">
    <property type="entry name" value="TPP_PYR_DXS_TK_like"/>
    <property type="match status" value="1"/>
</dbReference>
<dbReference type="HAMAP" id="MF_00315">
    <property type="entry name" value="DXP_synth"/>
    <property type="match status" value="1"/>
</dbReference>
<dbReference type="PANTHER" id="PTHR43322">
    <property type="entry name" value="1-D-DEOXYXYLULOSE 5-PHOSPHATE SYNTHASE-RELATED"/>
    <property type="match status" value="1"/>
</dbReference>
<keyword evidence="6 11" id="KW-0460">Magnesium</keyword>
<dbReference type="PROSITE" id="PS00802">
    <property type="entry name" value="TRANSKETOLASE_2"/>
    <property type="match status" value="1"/>
</dbReference>
<dbReference type="GO" id="GO:0016114">
    <property type="term" value="P:terpenoid biosynthetic process"/>
    <property type="evidence" value="ECO:0007669"/>
    <property type="project" value="UniProtKB-UniRule"/>
</dbReference>
<dbReference type="PANTHER" id="PTHR43322:SF5">
    <property type="entry name" value="1-DEOXY-D-XYLULOSE-5-PHOSPHATE SYNTHASE, CHLOROPLASTIC"/>
    <property type="match status" value="1"/>
</dbReference>
<comment type="pathway">
    <text evidence="1 11">Metabolic intermediate biosynthesis; 1-deoxy-D-xylulose 5-phosphate biosynthesis; 1-deoxy-D-xylulose 5-phosphate from D-glyceraldehyde 3-phosphate and pyruvate: step 1/1.</text>
</comment>
<feature type="binding site" evidence="11">
    <location>
        <begin position="147"/>
        <end position="148"/>
    </location>
    <ligand>
        <name>thiamine diphosphate</name>
        <dbReference type="ChEBI" id="CHEBI:58937"/>
    </ligand>
</feature>
<feature type="binding site" evidence="11">
    <location>
        <position position="146"/>
    </location>
    <ligand>
        <name>Mg(2+)</name>
        <dbReference type="ChEBI" id="CHEBI:18420"/>
    </ligand>
</feature>
<reference evidence="13 14" key="1">
    <citation type="submission" date="2019-08" db="EMBL/GenBank/DDBJ databases">
        <authorList>
            <person name="Peeters C."/>
        </authorList>
    </citation>
    <scope>NUCLEOTIDE SEQUENCE [LARGE SCALE GENOMIC DNA]</scope>
    <source>
        <strain evidence="13 14">LMG 31116</strain>
    </source>
</reference>
<evidence type="ECO:0000256" key="10">
    <source>
        <dbReference type="ARBA" id="ARBA00055605"/>
    </source>
</evidence>
<dbReference type="GO" id="GO:0019288">
    <property type="term" value="P:isopentenyl diphosphate biosynthetic process, methylerythritol 4-phosphate pathway"/>
    <property type="evidence" value="ECO:0007669"/>
    <property type="project" value="TreeGrafter"/>
</dbReference>
<evidence type="ECO:0000256" key="5">
    <source>
        <dbReference type="ARBA" id="ARBA00022723"/>
    </source>
</evidence>
<evidence type="ECO:0000256" key="11">
    <source>
        <dbReference type="HAMAP-Rule" id="MF_00315"/>
    </source>
</evidence>
<feature type="binding site" evidence="11">
    <location>
        <position position="176"/>
    </location>
    <ligand>
        <name>thiamine diphosphate</name>
        <dbReference type="ChEBI" id="CHEBI:58937"/>
    </ligand>
</feature>
<evidence type="ECO:0000313" key="13">
    <source>
        <dbReference type="EMBL" id="VVE35785.1"/>
    </source>
</evidence>
<dbReference type="Proteomes" id="UP000368474">
    <property type="component" value="Unassembled WGS sequence"/>
</dbReference>
<feature type="binding site" evidence="11">
    <location>
        <position position="285"/>
    </location>
    <ligand>
        <name>thiamine diphosphate</name>
        <dbReference type="ChEBI" id="CHEBI:58937"/>
    </ligand>
</feature>
<comment type="cofactor">
    <cofactor evidence="11">
        <name>Mg(2+)</name>
        <dbReference type="ChEBI" id="CHEBI:18420"/>
    </cofactor>
    <text evidence="11">Binds 1 Mg(2+) ion per subunit.</text>
</comment>
<evidence type="ECO:0000313" key="14">
    <source>
        <dbReference type="Proteomes" id="UP000368474"/>
    </source>
</evidence>
<dbReference type="InterPro" id="IPR033248">
    <property type="entry name" value="Transketolase_C"/>
</dbReference>
<evidence type="ECO:0000256" key="9">
    <source>
        <dbReference type="ARBA" id="ARBA00023229"/>
    </source>
</evidence>
<comment type="similarity">
    <text evidence="2 11">Belongs to the transketolase family. DXPS subfamily.</text>
</comment>
<dbReference type="GO" id="GO:0030976">
    <property type="term" value="F:thiamine pyrophosphate binding"/>
    <property type="evidence" value="ECO:0007669"/>
    <property type="project" value="UniProtKB-UniRule"/>
</dbReference>
<dbReference type="Pfam" id="PF13292">
    <property type="entry name" value="DXP_synthase_N"/>
    <property type="match status" value="1"/>
</dbReference>
<protein>
    <recommendedName>
        <fullName evidence="11">1-deoxy-D-xylulose-5-phosphate synthase</fullName>
        <ecNumber evidence="11">2.2.1.7</ecNumber>
    </recommendedName>
    <alternativeName>
        <fullName evidence="11">1-deoxyxylulose-5-phosphate synthase</fullName>
        <shortName evidence="11">DXP synthase</shortName>
        <shortName evidence="11">DXPS</shortName>
    </alternativeName>
</protein>
<dbReference type="RefSeq" id="WP_150568067.1">
    <property type="nucleotide sequence ID" value="NZ_CABPSD010000013.1"/>
</dbReference>
<dbReference type="Pfam" id="PF02780">
    <property type="entry name" value="Transketolase_C"/>
    <property type="match status" value="1"/>
</dbReference>
<evidence type="ECO:0000256" key="2">
    <source>
        <dbReference type="ARBA" id="ARBA00011081"/>
    </source>
</evidence>
<comment type="catalytic activity">
    <reaction evidence="11">
        <text>D-glyceraldehyde 3-phosphate + pyruvate + H(+) = 1-deoxy-D-xylulose 5-phosphate + CO2</text>
        <dbReference type="Rhea" id="RHEA:12605"/>
        <dbReference type="ChEBI" id="CHEBI:15361"/>
        <dbReference type="ChEBI" id="CHEBI:15378"/>
        <dbReference type="ChEBI" id="CHEBI:16526"/>
        <dbReference type="ChEBI" id="CHEBI:57792"/>
        <dbReference type="ChEBI" id="CHEBI:59776"/>
        <dbReference type="EC" id="2.2.1.7"/>
    </reaction>
</comment>
<dbReference type="EC" id="2.2.1.7" evidence="11"/>
<dbReference type="UniPathway" id="UPA00064">
    <property type="reaction ID" value="UER00091"/>
</dbReference>
<dbReference type="InterPro" id="IPR005477">
    <property type="entry name" value="Dxylulose-5-P_synthase"/>
</dbReference>
<keyword evidence="5 11" id="KW-0479">Metal-binding</keyword>
<comment type="subunit">
    <text evidence="3 11">Homodimer.</text>
</comment>
<dbReference type="InterPro" id="IPR049557">
    <property type="entry name" value="Transketolase_CS"/>
</dbReference>
<keyword evidence="14" id="KW-1185">Reference proteome</keyword>
<accession>A0A5E4XHW0</accession>
<dbReference type="AlphaFoldDB" id="A0A5E4XHW0"/>
<keyword evidence="7 11" id="KW-0784">Thiamine biosynthesis</keyword>
<keyword evidence="8 11" id="KW-0786">Thiamine pyrophosphate</keyword>
<evidence type="ECO:0000256" key="1">
    <source>
        <dbReference type="ARBA" id="ARBA00004980"/>
    </source>
</evidence>
<gene>
    <name evidence="11" type="primary">dxs</name>
    <name evidence="13" type="ORF">PMO31116_03858</name>
</gene>
<dbReference type="Gene3D" id="3.40.50.920">
    <property type="match status" value="1"/>
</dbReference>
<evidence type="ECO:0000256" key="3">
    <source>
        <dbReference type="ARBA" id="ARBA00011738"/>
    </source>
</evidence>